<accession>A0A348AHL9</accession>
<dbReference type="PROSITE" id="PS50889">
    <property type="entry name" value="S4"/>
    <property type="match status" value="1"/>
</dbReference>
<gene>
    <name evidence="2" type="ORF">MAMMFC1_01221</name>
</gene>
<name>A0A348AHL9_9FIRM</name>
<dbReference type="KEGG" id="mana:MAMMFC1_01221"/>
<dbReference type="GO" id="GO:0003723">
    <property type="term" value="F:RNA binding"/>
    <property type="evidence" value="ECO:0007669"/>
    <property type="project" value="UniProtKB-KW"/>
</dbReference>
<protein>
    <submittedName>
        <fullName evidence="2">Ribosome-associated protein</fullName>
    </submittedName>
</protein>
<evidence type="ECO:0000313" key="2">
    <source>
        <dbReference type="EMBL" id="BBB90567.1"/>
    </source>
</evidence>
<dbReference type="Pfam" id="PF13275">
    <property type="entry name" value="S4_2"/>
    <property type="match status" value="1"/>
</dbReference>
<keyword evidence="3" id="KW-1185">Reference proteome</keyword>
<dbReference type="AlphaFoldDB" id="A0A348AHL9"/>
<evidence type="ECO:0000256" key="1">
    <source>
        <dbReference type="PROSITE-ProRule" id="PRU00182"/>
    </source>
</evidence>
<dbReference type="Gene3D" id="3.10.290.10">
    <property type="entry name" value="RNA-binding S4 domain"/>
    <property type="match status" value="1"/>
</dbReference>
<organism evidence="2 3">
    <name type="scientific">Methylomusa anaerophila</name>
    <dbReference type="NCBI Taxonomy" id="1930071"/>
    <lineage>
        <taxon>Bacteria</taxon>
        <taxon>Bacillati</taxon>
        <taxon>Bacillota</taxon>
        <taxon>Negativicutes</taxon>
        <taxon>Selenomonadales</taxon>
        <taxon>Sporomusaceae</taxon>
        <taxon>Methylomusa</taxon>
    </lineage>
</organism>
<sequence>MSLHLCVLVSANEPEGNMNNMEEITIHTQEINLDQLLKWAGIVETGGQAKSLVADGLITINGALITERRKRVRPGDILAIKGIGRYKIVQE</sequence>
<dbReference type="RefSeq" id="WP_232035696.1">
    <property type="nucleotide sequence ID" value="NZ_AP018449.1"/>
</dbReference>
<dbReference type="Proteomes" id="UP000276437">
    <property type="component" value="Chromosome"/>
</dbReference>
<proteinExistence type="predicted"/>
<dbReference type="SUPFAM" id="SSF55174">
    <property type="entry name" value="Alpha-L RNA-binding motif"/>
    <property type="match status" value="1"/>
</dbReference>
<dbReference type="CDD" id="cd00165">
    <property type="entry name" value="S4"/>
    <property type="match status" value="1"/>
</dbReference>
<reference evidence="2 3" key="1">
    <citation type="journal article" date="2018" name="Int. J. Syst. Evol. Microbiol.">
        <title>Methylomusa anaerophila gen. nov., sp. nov., an anaerobic methanol-utilizing bacterium isolated from a microbial fuel cell.</title>
        <authorList>
            <person name="Amano N."/>
            <person name="Yamamuro A."/>
            <person name="Miyahara M."/>
            <person name="Kouzuma A."/>
            <person name="Abe T."/>
            <person name="Watanabe K."/>
        </authorList>
    </citation>
    <scope>NUCLEOTIDE SEQUENCE [LARGE SCALE GENOMIC DNA]</scope>
    <source>
        <strain evidence="2 3">MMFC1</strain>
    </source>
</reference>
<dbReference type="InterPro" id="IPR036986">
    <property type="entry name" value="S4_RNA-bd_sf"/>
</dbReference>
<evidence type="ECO:0000313" key="3">
    <source>
        <dbReference type="Proteomes" id="UP000276437"/>
    </source>
</evidence>
<keyword evidence="1" id="KW-0694">RNA-binding</keyword>
<dbReference type="EMBL" id="AP018449">
    <property type="protein sequence ID" value="BBB90567.1"/>
    <property type="molecule type" value="Genomic_DNA"/>
</dbReference>